<proteinExistence type="predicted"/>
<evidence type="ECO:0000313" key="3">
    <source>
        <dbReference type="EMBL" id="KAA6357375.1"/>
    </source>
</evidence>
<gene>
    <name evidence="3" type="ORF">EZS28_047098</name>
</gene>
<feature type="transmembrane region" description="Helical" evidence="2">
    <location>
        <begin position="300"/>
        <end position="325"/>
    </location>
</feature>
<keyword evidence="2" id="KW-0472">Membrane</keyword>
<organism evidence="3 4">
    <name type="scientific">Streblomastix strix</name>
    <dbReference type="NCBI Taxonomy" id="222440"/>
    <lineage>
        <taxon>Eukaryota</taxon>
        <taxon>Metamonada</taxon>
        <taxon>Preaxostyla</taxon>
        <taxon>Oxymonadida</taxon>
        <taxon>Streblomastigidae</taxon>
        <taxon>Streblomastix</taxon>
    </lineage>
</organism>
<evidence type="ECO:0000256" key="2">
    <source>
        <dbReference type="SAM" id="Phobius"/>
    </source>
</evidence>
<feature type="compositionally biased region" description="Basic and acidic residues" evidence="1">
    <location>
        <begin position="385"/>
        <end position="406"/>
    </location>
</feature>
<keyword evidence="2" id="KW-1133">Transmembrane helix</keyword>
<dbReference type="AlphaFoldDB" id="A0A5J4TIP7"/>
<dbReference type="EMBL" id="SNRW01031514">
    <property type="protein sequence ID" value="KAA6357375.1"/>
    <property type="molecule type" value="Genomic_DNA"/>
</dbReference>
<reference evidence="3 4" key="1">
    <citation type="submission" date="2019-03" db="EMBL/GenBank/DDBJ databases">
        <title>Single cell metagenomics reveals metabolic interactions within the superorganism composed of flagellate Streblomastix strix and complex community of Bacteroidetes bacteria on its surface.</title>
        <authorList>
            <person name="Treitli S.C."/>
            <person name="Kolisko M."/>
            <person name="Husnik F."/>
            <person name="Keeling P."/>
            <person name="Hampl V."/>
        </authorList>
    </citation>
    <scope>NUCLEOTIDE SEQUENCE [LARGE SCALE GENOMIC DNA]</scope>
    <source>
        <strain evidence="3">ST1C</strain>
    </source>
</reference>
<evidence type="ECO:0008006" key="5">
    <source>
        <dbReference type="Google" id="ProtNLM"/>
    </source>
</evidence>
<evidence type="ECO:0000313" key="4">
    <source>
        <dbReference type="Proteomes" id="UP000324800"/>
    </source>
</evidence>
<protein>
    <recommendedName>
        <fullName evidence="5">Right handed beta helix domain-containing protein</fullName>
    </recommendedName>
</protein>
<feature type="non-terminal residue" evidence="3">
    <location>
        <position position="1"/>
    </location>
</feature>
<dbReference type="Proteomes" id="UP000324800">
    <property type="component" value="Unassembled WGS sequence"/>
</dbReference>
<feature type="non-terminal residue" evidence="3">
    <location>
        <position position="412"/>
    </location>
</feature>
<sequence>LIISGTGQQSNEFRNNSPGQLVINNCIFEGGNSISSDVWYNLGLAETCNVGYGAAIVADGQTVVQISGSTIKTFEGPAVRASNGARVSIDRNTVLDNNGLRNRNTLSSMQTNVVCEGDSGVTTINIALDNVTSFASTGNAWIYQQSYTNCFVTATVNYEPAQPRSVPYGNSANITVDNKDQTVEVAINGKFLEPCMRTLFLGLIEKYSVDQRTPQEFLIENPLFTNQWISSEILVILIPSYLLNSLNSSFEWQVSVYELGKKDQANWITVKPSIIGEVGPDQPGDETEVEPKESKSKTTLIVSIVVPVVVIAAVIIIIVVIALYVRHKNKEQRSNDSNIQLIDILSGVEVRSLKEEDEQEEQNNPNKQKHKPQTHVSTYFFPESDTEKRISSEHSNSRDYEPDQKQRQIQNQ</sequence>
<keyword evidence="2" id="KW-0812">Transmembrane</keyword>
<feature type="region of interest" description="Disordered" evidence="1">
    <location>
        <begin position="353"/>
        <end position="412"/>
    </location>
</feature>
<accession>A0A5J4TIP7</accession>
<evidence type="ECO:0000256" key="1">
    <source>
        <dbReference type="SAM" id="MobiDB-lite"/>
    </source>
</evidence>
<name>A0A5J4TIP7_9EUKA</name>
<comment type="caution">
    <text evidence="3">The sequence shown here is derived from an EMBL/GenBank/DDBJ whole genome shotgun (WGS) entry which is preliminary data.</text>
</comment>